<dbReference type="Proteomes" id="UP000035681">
    <property type="component" value="Unplaced"/>
</dbReference>
<evidence type="ECO:0000313" key="4">
    <source>
        <dbReference type="WBParaSite" id="TCONS_00000969.p1"/>
    </source>
</evidence>
<evidence type="ECO:0000256" key="1">
    <source>
        <dbReference type="SAM" id="Coils"/>
    </source>
</evidence>
<dbReference type="WBParaSite" id="TCONS_00000969.p1">
    <property type="protein sequence ID" value="TCONS_00000969.p1"/>
    <property type="gene ID" value="XLOC_000918"/>
</dbReference>
<proteinExistence type="predicted"/>
<accession>A0A0K0EIE2</accession>
<organism evidence="3">
    <name type="scientific">Strongyloides stercoralis</name>
    <name type="common">Threadworm</name>
    <dbReference type="NCBI Taxonomy" id="6248"/>
    <lineage>
        <taxon>Eukaryota</taxon>
        <taxon>Metazoa</taxon>
        <taxon>Ecdysozoa</taxon>
        <taxon>Nematoda</taxon>
        <taxon>Chromadorea</taxon>
        <taxon>Rhabditida</taxon>
        <taxon>Tylenchina</taxon>
        <taxon>Panagrolaimomorpha</taxon>
        <taxon>Strongyloidoidea</taxon>
        <taxon>Strongyloididae</taxon>
        <taxon>Strongyloides</taxon>
    </lineage>
</organism>
<sequence length="546" mass="62142">MPKKWSFKTKSKVSGQKGFWDNRVTRAIASRTLSLKRDKLNDDYFRRPRRILTARRRFPLRIPITSLTIPENHDNEENVVVVCEPSNHKIITKDESYEKIWPALSNIEQNMVLPSNLIPSNMKLINVNHFLNFRRDFIFSINIAEKIMPLLAVLDGIAAIKVDKTKPEVFGNFLEFTDNLSKGSLTNASIKPLLSPLEAISSTKIEESQTKFFADFYEYIESLNKESQKCDEIKELCADLANLSQVIVGESDSIKLGEFFAGIAELEDQISSKTYIVPLLASMESISRVTFKENDTQVIGELCHGINDNNSNNNSVTLLPLFDSIEQISTLTQNQNIIEENKVNSCLSQEKQIKNLEEIFNDYKTSLVEKQTQEIKPILSVIENITASQVKSSITSMIGEFFKYVNDINDKQNKNREQDLKLASSSLENVVSRMQQSLTNFSSMDVAYNTCSGQTDPKSILTPFAPVRHRVPCPSSTSFCSCTNNILMCPQQPAKESVFDVQFYSMEANKVLQHINELENQISTMTDLQKRLKIYYEFLKQHQSSV</sequence>
<dbReference type="AlphaFoldDB" id="A0A0K0EIE2"/>
<feature type="coiled-coil region" evidence="1">
    <location>
        <begin position="501"/>
        <end position="528"/>
    </location>
</feature>
<keyword evidence="2" id="KW-1185">Reference proteome</keyword>
<name>A0A0K0EIE2_STRER</name>
<evidence type="ECO:0000313" key="3">
    <source>
        <dbReference type="WBParaSite" id="SSTP_0000924700.1"/>
    </source>
</evidence>
<protein>
    <submittedName>
        <fullName evidence="3 4">Uncharacterized protein</fullName>
    </submittedName>
</protein>
<evidence type="ECO:0000313" key="2">
    <source>
        <dbReference type="Proteomes" id="UP000035681"/>
    </source>
</evidence>
<reference evidence="3" key="1">
    <citation type="submission" date="2015-08" db="UniProtKB">
        <authorList>
            <consortium name="WormBaseParasite"/>
        </authorList>
    </citation>
    <scope>IDENTIFICATION</scope>
</reference>
<keyword evidence="1" id="KW-0175">Coiled coil</keyword>
<dbReference type="WBParaSite" id="SSTP_0000924700.1">
    <property type="protein sequence ID" value="SSTP_0000924700.1"/>
    <property type="gene ID" value="SSTP_0000924700"/>
</dbReference>